<dbReference type="PANTHER" id="PTHR35564">
    <property type="match status" value="1"/>
</dbReference>
<organism evidence="1 2">
    <name type="scientific">Paraburkholderia aromaticivorans</name>
    <dbReference type="NCBI Taxonomy" id="2026199"/>
    <lineage>
        <taxon>Bacteria</taxon>
        <taxon>Pseudomonadati</taxon>
        <taxon>Pseudomonadota</taxon>
        <taxon>Betaproteobacteria</taxon>
        <taxon>Burkholderiales</taxon>
        <taxon>Burkholderiaceae</taxon>
        <taxon>Paraburkholderia</taxon>
    </lineage>
</organism>
<dbReference type="Pfam" id="PF06996">
    <property type="entry name" value="T6SS_TssG"/>
    <property type="match status" value="1"/>
</dbReference>
<dbReference type="Proteomes" id="UP000215158">
    <property type="component" value="Chromosome 2"/>
</dbReference>
<dbReference type="EMBL" id="CP022990">
    <property type="protein sequence ID" value="ASW03011.1"/>
    <property type="molecule type" value="Genomic_DNA"/>
</dbReference>
<sequence>MKRAAPNIAMSVTLIDDLVATPWRHGFIALMRRINADPAIAPVGTALLPYAEPFRIGQKPSLVFAPSEVAEARIKDNRLHIRLHSLGMLGPNGPLPIHVTEIAREREALRGDTTLSNFLDVFHHRSLALLYRAWASAQAAASLDRPDHDRFSFYVGCLSGTSPRRDRTVRLPSHARLASGAHLVHEARNPDALAMTVAHRFHVPARIDEWSLHWTVLPPKLQCRVGQERMSAILGGGAVLGEQVPGKMHRFCLVLGPLDIETYHRLTPRGADLLRLIALVRAHMGLEYEWLLELQIRPQDATCASLGDNQQLGWSGWLGEPPKGEPVVGMRFEPELYVKQLVRNMQHTRRQA</sequence>
<dbReference type="AlphaFoldDB" id="A0A248VVG1"/>
<dbReference type="KEGG" id="parb:CJU94_30245"/>
<evidence type="ECO:0000313" key="1">
    <source>
        <dbReference type="EMBL" id="ASW03011.1"/>
    </source>
</evidence>
<reference evidence="1 2" key="1">
    <citation type="submission" date="2017-08" db="EMBL/GenBank/DDBJ databases">
        <title>Identification and genetic characteristics of simultaneous BTEX- and naphthalene-degrading Paraburkholderia sp. BN5 isolated from petroleum-contaminated soil.</title>
        <authorList>
            <person name="Lee Y."/>
            <person name="Jeon C.O."/>
        </authorList>
    </citation>
    <scope>NUCLEOTIDE SEQUENCE [LARGE SCALE GENOMIC DNA]</scope>
    <source>
        <strain evidence="1 2">BN5</strain>
    </source>
</reference>
<keyword evidence="2" id="KW-1185">Reference proteome</keyword>
<accession>A0A248VVG1</accession>
<evidence type="ECO:0000313" key="2">
    <source>
        <dbReference type="Proteomes" id="UP000215158"/>
    </source>
</evidence>
<name>A0A248VVG1_9BURK</name>
<dbReference type="InterPro" id="IPR010732">
    <property type="entry name" value="T6SS_TssG-like"/>
</dbReference>
<gene>
    <name evidence="1" type="ORF">CJU94_30245</name>
</gene>
<dbReference type="PANTHER" id="PTHR35564:SF4">
    <property type="entry name" value="CYTOPLASMIC PROTEIN"/>
    <property type="match status" value="1"/>
</dbReference>
<proteinExistence type="predicted"/>
<dbReference type="OrthoDB" id="1523296at2"/>
<dbReference type="NCBIfam" id="TIGR03347">
    <property type="entry name" value="VI_chp_1"/>
    <property type="match status" value="1"/>
</dbReference>
<protein>
    <submittedName>
        <fullName evidence="1">Type VI secretion protein</fullName>
    </submittedName>
</protein>